<dbReference type="GO" id="GO:0034058">
    <property type="term" value="P:endosomal vesicle fusion"/>
    <property type="evidence" value="ECO:0007669"/>
    <property type="project" value="TreeGrafter"/>
</dbReference>
<dbReference type="GO" id="GO:0012505">
    <property type="term" value="C:endomembrane system"/>
    <property type="evidence" value="ECO:0007669"/>
    <property type="project" value="UniProtKB-SubCell"/>
</dbReference>
<dbReference type="InterPro" id="IPR032914">
    <property type="entry name" value="Vam6/VPS39/TRAP1"/>
</dbReference>
<evidence type="ECO:0000256" key="2">
    <source>
        <dbReference type="ARBA" id="ARBA00023136"/>
    </source>
</evidence>
<name>A0A922IAU3_DERFA</name>
<dbReference type="EMBL" id="ASGP02000001">
    <property type="protein sequence ID" value="KAH9527615.1"/>
    <property type="molecule type" value="Genomic_DNA"/>
</dbReference>
<reference evidence="6" key="4">
    <citation type="journal article" date="2022" name="Res Sq">
        <title>Comparative Genomics Reveals Insights into the Divergent Evolution of Astigmatic Mites and Household Pest Adaptations.</title>
        <authorList>
            <person name="Xiong Q."/>
            <person name="Wan A.T.-Y."/>
            <person name="Liu X.-Y."/>
            <person name="Fung C.S.-H."/>
            <person name="Xiao X."/>
            <person name="Malainual N."/>
            <person name="Hou J."/>
            <person name="Wang L."/>
            <person name="Wang M."/>
            <person name="Yang K."/>
            <person name="Cui Y."/>
            <person name="Leung E."/>
            <person name="Nong W."/>
            <person name="Shin S.-K."/>
            <person name="Au S."/>
            <person name="Jeong K.Y."/>
            <person name="Chew F.T."/>
            <person name="Hui J."/>
            <person name="Leung T.F."/>
            <person name="Tungtrongchitr A."/>
            <person name="Zhong N."/>
            <person name="Liu Z."/>
            <person name="Tsui S."/>
        </authorList>
    </citation>
    <scope>NUCLEOTIDE SEQUENCE</scope>
    <source>
        <strain evidence="6">Derf</strain>
        <tissue evidence="6">Whole organism</tissue>
    </source>
</reference>
<keyword evidence="2" id="KW-0472">Membrane</keyword>
<reference evidence="5" key="2">
    <citation type="submission" date="2020-06" db="EMBL/GenBank/DDBJ databases">
        <authorList>
            <person name="Ji K."/>
            <person name="Li J."/>
        </authorList>
    </citation>
    <scope>NUCLEOTIDE SEQUENCE</scope>
    <source>
        <strain evidence="5">JKM2019</strain>
        <tissue evidence="5">Whole body</tissue>
    </source>
</reference>
<dbReference type="Proteomes" id="UP000790347">
    <property type="component" value="Unassembled WGS sequence"/>
</dbReference>
<dbReference type="OrthoDB" id="5325112at2759"/>
<keyword evidence="7" id="KW-1185">Reference proteome</keyword>
<accession>A0A922IAU3</accession>
<dbReference type="Pfam" id="PF10366">
    <property type="entry name" value="Vps39_1"/>
    <property type="match status" value="1"/>
</dbReference>
<dbReference type="Proteomes" id="UP000828236">
    <property type="component" value="Unassembled WGS sequence"/>
</dbReference>
<evidence type="ECO:0000313" key="5">
    <source>
        <dbReference type="EMBL" id="KAH7641673.1"/>
    </source>
</evidence>
<comment type="similarity">
    <text evidence="3">Belongs to the VAM6/VPS39 family.</text>
</comment>
<reference evidence="6" key="1">
    <citation type="submission" date="2013-05" db="EMBL/GenBank/DDBJ databases">
        <authorList>
            <person name="Yim A.K.Y."/>
            <person name="Chan T.F."/>
            <person name="Ji K.M."/>
            <person name="Liu X.Y."/>
            <person name="Zhou J.W."/>
            <person name="Li R.Q."/>
            <person name="Yang K.Y."/>
            <person name="Li J."/>
            <person name="Li M."/>
            <person name="Law P.T.W."/>
            <person name="Wu Y.L."/>
            <person name="Cai Z.L."/>
            <person name="Qin H."/>
            <person name="Bao Y."/>
            <person name="Leung R.K.K."/>
            <person name="Ng P.K.S."/>
            <person name="Zou J."/>
            <person name="Zhong X.J."/>
            <person name="Ran P.X."/>
            <person name="Zhong N.S."/>
            <person name="Liu Z.G."/>
            <person name="Tsui S.K.W."/>
        </authorList>
    </citation>
    <scope>NUCLEOTIDE SEQUENCE</scope>
    <source>
        <strain evidence="6">Derf</strain>
        <tissue evidence="6">Whole organism</tissue>
    </source>
</reference>
<sequence length="976" mass="113413">MELYKNLVLLRKLPLTIECTYSYDDYLLIGTKEGHLLMYKIDLKLQSPTEYEFKLHLLRSAKQFSRKPIVQIEAILEYRVLVSLSDQLISIHNLDKISFPFLSSLAKSKGASYFSLDISKQQTLSGQIQSTIRLCVAVKHSLLFFYWKNNEFYELRPAIKLPDMARVVIWVSNRLFVGLRNQYIQVDIDTGTVTKMFPVTSEPLIVPLIAERNLAICREDKTYIFDYEARPLLDCAITWTDQPLSMTDDLLFLVAIETNSLVEVLTNTLRDVIKDPFLQKNDLSSQLTRPLKAISKWCNRPGQLVLHSDNDIVMMKIVPNEQQIRILQNARHFELAIKMIEYYNMANNNSLNEFDNSGLMAGDEYDQLKLKIRKLHAIDLFSRFKFSEAISLFQTLKTDPSFVIALYPGILPDRYRSQLLTNEPIVHTPPLEGAILERGLLTLIEYLVEIRQRTQKQISQQQEQKQSSSATNDLRKLYELLSIIDTSLLKCYLQTNESLAASLLRIDNHCHLEESEMALKKRGKTAELIILYKTKGLHKNALNMLQHQARDGAAKNPAQARKQLIQYLQELGSDHMDLIFEYSEWILRQYPEEGMHIFIDDVYVYSQSAAWPKDDIVQYLESINPDLALTFLDHYIENLKWNETSTKMIDTLINKYRDSIRPLIALYRAELQQQGHNDNLMEILNTTYDDEKDAEYHYLRPEPAGQEPGKLGQLRRKLMHVLEICDYYTMETLSAYLLHDGLFEERAIVLGKMGNHREAVMIYVHILNDLEMAEQYCWKQFHRAAHCKGADRRVFYYLFEQCLRKPMRNELSKYLNDNTAINTFNMPLLLPSSIHAFLKDPRNQSILDNLDLNVRIAIAILAQHSTRINLIDAIESLDDRLPLQALYLILPPAIHHLSSNHNHSRMLRRLLKSQRLKVHQRRIQVEQASRVIITGTEICQACMKRIGKSVFVRYTNNDLVHLGCRDGYELMTHSNH</sequence>
<reference evidence="5" key="3">
    <citation type="journal article" date="2021" name="World Allergy Organ. J.">
        <title>Chromosome-level assembly of Dermatophagoides farinae genome and transcriptome reveals two novel allergens Der f 37 and Der f 39.</title>
        <authorList>
            <person name="Chen J."/>
            <person name="Cai Z."/>
            <person name="Fan D."/>
            <person name="Hu J."/>
            <person name="Hou Y."/>
            <person name="He Y."/>
            <person name="Zhang Z."/>
            <person name="Zhao Z."/>
            <person name="Gao P."/>
            <person name="Hu W."/>
            <person name="Sun J."/>
            <person name="Li J."/>
            <person name="Ji K."/>
        </authorList>
    </citation>
    <scope>NUCLEOTIDE SEQUENCE</scope>
    <source>
        <strain evidence="5">JKM2019</strain>
    </source>
</reference>
<dbReference type="Pfam" id="PF00780">
    <property type="entry name" value="CNH"/>
    <property type="match status" value="1"/>
</dbReference>
<feature type="domain" description="CNH" evidence="4">
    <location>
        <begin position="14"/>
        <end position="291"/>
    </location>
</feature>
<evidence type="ECO:0000256" key="3">
    <source>
        <dbReference type="ARBA" id="ARBA00038201"/>
    </source>
</evidence>
<dbReference type="PANTHER" id="PTHR12894">
    <property type="entry name" value="CNH DOMAIN CONTAINING"/>
    <property type="match status" value="1"/>
</dbReference>
<evidence type="ECO:0000313" key="7">
    <source>
        <dbReference type="Proteomes" id="UP000790347"/>
    </source>
</evidence>
<organism evidence="6 7">
    <name type="scientific">Dermatophagoides farinae</name>
    <name type="common">American house dust mite</name>
    <dbReference type="NCBI Taxonomy" id="6954"/>
    <lineage>
        <taxon>Eukaryota</taxon>
        <taxon>Metazoa</taxon>
        <taxon>Ecdysozoa</taxon>
        <taxon>Arthropoda</taxon>
        <taxon>Chelicerata</taxon>
        <taxon>Arachnida</taxon>
        <taxon>Acari</taxon>
        <taxon>Acariformes</taxon>
        <taxon>Sarcoptiformes</taxon>
        <taxon>Astigmata</taxon>
        <taxon>Psoroptidia</taxon>
        <taxon>Analgoidea</taxon>
        <taxon>Pyroglyphidae</taxon>
        <taxon>Dermatophagoidinae</taxon>
        <taxon>Dermatophagoides</taxon>
    </lineage>
</organism>
<dbReference type="PROSITE" id="PS50219">
    <property type="entry name" value="CNH"/>
    <property type="match status" value="1"/>
</dbReference>
<dbReference type="GO" id="GO:0006914">
    <property type="term" value="P:autophagy"/>
    <property type="evidence" value="ECO:0007669"/>
    <property type="project" value="TreeGrafter"/>
</dbReference>
<gene>
    <name evidence="6" type="primary">VPS39</name>
    <name evidence="6" type="ORF">DERF_001622</name>
    <name evidence="5" type="ORF">HUG17_4718</name>
</gene>
<dbReference type="InterPro" id="IPR019452">
    <property type="entry name" value="VPS39/TGF_beta_rcpt-assoc_1"/>
</dbReference>
<dbReference type="EMBL" id="SDOV01000004">
    <property type="protein sequence ID" value="KAH7641673.1"/>
    <property type="molecule type" value="Genomic_DNA"/>
</dbReference>
<dbReference type="AlphaFoldDB" id="A0A922IAU3"/>
<proteinExistence type="inferred from homology"/>
<comment type="subcellular location">
    <subcellularLocation>
        <location evidence="1">Endomembrane system</location>
        <topology evidence="1">Peripheral membrane protein</topology>
    </subcellularLocation>
</comment>
<protein>
    <submittedName>
        <fullName evidence="5 6">Vam6/Vps39-like protein</fullName>
    </submittedName>
</protein>
<dbReference type="InterPro" id="IPR001180">
    <property type="entry name" value="CNH_dom"/>
</dbReference>
<dbReference type="GO" id="GO:0016020">
    <property type="term" value="C:membrane"/>
    <property type="evidence" value="ECO:0007669"/>
    <property type="project" value="TreeGrafter"/>
</dbReference>
<dbReference type="GO" id="GO:0005737">
    <property type="term" value="C:cytoplasm"/>
    <property type="evidence" value="ECO:0007669"/>
    <property type="project" value="TreeGrafter"/>
</dbReference>
<dbReference type="InterPro" id="IPR019453">
    <property type="entry name" value="VPS39/TGFA1_Znf"/>
</dbReference>
<evidence type="ECO:0000259" key="4">
    <source>
        <dbReference type="PROSITE" id="PS50219"/>
    </source>
</evidence>
<dbReference type="Pfam" id="PF10367">
    <property type="entry name" value="zf-Vps39_C"/>
    <property type="match status" value="1"/>
</dbReference>
<evidence type="ECO:0000256" key="1">
    <source>
        <dbReference type="ARBA" id="ARBA00004184"/>
    </source>
</evidence>
<evidence type="ECO:0000313" key="6">
    <source>
        <dbReference type="EMBL" id="KAH9527615.1"/>
    </source>
</evidence>
<comment type="caution">
    <text evidence="6">The sequence shown here is derived from an EMBL/GenBank/DDBJ whole genome shotgun (WGS) entry which is preliminary data.</text>
</comment>
<dbReference type="PANTHER" id="PTHR12894:SF49">
    <property type="entry name" value="VAM6_VPS39-LIKE PROTEIN"/>
    <property type="match status" value="1"/>
</dbReference>